<feature type="transmembrane region" description="Helical" evidence="1">
    <location>
        <begin position="35"/>
        <end position="52"/>
    </location>
</feature>
<keyword evidence="4" id="KW-1185">Reference proteome</keyword>
<proteinExistence type="predicted"/>
<dbReference type="Pfam" id="PF00990">
    <property type="entry name" value="GGDEF"/>
    <property type="match status" value="1"/>
</dbReference>
<dbReference type="Proteomes" id="UP000019681">
    <property type="component" value="Unassembled WGS sequence"/>
</dbReference>
<reference evidence="3 4" key="1">
    <citation type="journal article" date="2014" name="Genome Announc.">
        <title>Draft Genome Sequence of Fervidicella metallireducens Strain AeBT, an Iron-Reducing Thermoanaerobe from the Great Artesian Basin.</title>
        <authorList>
            <person name="Patel B.K."/>
        </authorList>
    </citation>
    <scope>NUCLEOTIDE SEQUENCE [LARGE SCALE GENOMIC DNA]</scope>
    <source>
        <strain evidence="3 4">AeB</strain>
    </source>
</reference>
<evidence type="ECO:0000313" key="4">
    <source>
        <dbReference type="Proteomes" id="UP000019681"/>
    </source>
</evidence>
<dbReference type="InterPro" id="IPR043128">
    <property type="entry name" value="Rev_trsase/Diguanyl_cyclase"/>
</dbReference>
<evidence type="ECO:0000259" key="2">
    <source>
        <dbReference type="PROSITE" id="PS50887"/>
    </source>
</evidence>
<dbReference type="InterPro" id="IPR029787">
    <property type="entry name" value="Nucleotide_cyclase"/>
</dbReference>
<organism evidence="3 4">
    <name type="scientific">Fervidicella metallireducens AeB</name>
    <dbReference type="NCBI Taxonomy" id="1403537"/>
    <lineage>
        <taxon>Bacteria</taxon>
        <taxon>Bacillati</taxon>
        <taxon>Bacillota</taxon>
        <taxon>Clostridia</taxon>
        <taxon>Eubacteriales</taxon>
        <taxon>Clostridiaceae</taxon>
        <taxon>Fervidicella</taxon>
    </lineage>
</organism>
<feature type="transmembrane region" description="Helical" evidence="1">
    <location>
        <begin position="145"/>
        <end position="170"/>
    </location>
</feature>
<feature type="transmembrane region" description="Helical" evidence="1">
    <location>
        <begin position="6"/>
        <end position="28"/>
    </location>
</feature>
<accession>A0A017S111</accession>
<dbReference type="STRING" id="1403537.Q428_00270"/>
<dbReference type="OrthoDB" id="9805474at2"/>
<protein>
    <recommendedName>
        <fullName evidence="2">GGDEF domain-containing protein</fullName>
    </recommendedName>
</protein>
<sequence length="393" mass="45218">MDLKKFFKPYLYLIDSLGIFCIIYSIFLEKSSLNLFFLIIAVFVLISSYFDILPANNAAFNLSVATNTFVIISFGILPAILLNSIELSLLSYKRYKRNETETFSIVKLVFNIAQTSICIFVVYSLKEILDVNVFSTNGLDIIKLAVLYVSYVFINTSLVSLVISFSTGSWMMQLFDLRKYKAYYSMSILLLIAIVWLYADRGAAGVILVYSISIPLQRYSQMYTKLKIREEELFQDEMTNIYNGKFLNVILNNKILNNKSFYAIIIGIDNYRYVYKEYGKEISKVFINNIVNFIISIIQEKEYIFRYNEDTLILLIDGGNKKLKGAEVSNKIKDGVGNIKLKKDKISIIPKLSIGMIYENDTQGINYPKVIEKLEKALELSRETEGQKIGYYN</sequence>
<feature type="transmembrane region" description="Helical" evidence="1">
    <location>
        <begin position="58"/>
        <end position="82"/>
    </location>
</feature>
<feature type="transmembrane region" description="Helical" evidence="1">
    <location>
        <begin position="182"/>
        <end position="199"/>
    </location>
</feature>
<keyword evidence="1" id="KW-0472">Membrane</keyword>
<comment type="caution">
    <text evidence="3">The sequence shown here is derived from an EMBL/GenBank/DDBJ whole genome shotgun (WGS) entry which is preliminary data.</text>
</comment>
<dbReference type="SMART" id="SM00267">
    <property type="entry name" value="GGDEF"/>
    <property type="match status" value="1"/>
</dbReference>
<keyword evidence="1" id="KW-1133">Transmembrane helix</keyword>
<dbReference type="AlphaFoldDB" id="A0A017S111"/>
<dbReference type="InterPro" id="IPR000160">
    <property type="entry name" value="GGDEF_dom"/>
</dbReference>
<dbReference type="SUPFAM" id="SSF55073">
    <property type="entry name" value="Nucleotide cyclase"/>
    <property type="match status" value="1"/>
</dbReference>
<dbReference type="PROSITE" id="PS50887">
    <property type="entry name" value="GGDEF"/>
    <property type="match status" value="1"/>
</dbReference>
<feature type="domain" description="GGDEF" evidence="2">
    <location>
        <begin position="259"/>
        <end position="393"/>
    </location>
</feature>
<feature type="transmembrane region" description="Helical" evidence="1">
    <location>
        <begin position="103"/>
        <end position="125"/>
    </location>
</feature>
<evidence type="ECO:0000313" key="3">
    <source>
        <dbReference type="EMBL" id="EYE89865.1"/>
    </source>
</evidence>
<evidence type="ECO:0000256" key="1">
    <source>
        <dbReference type="SAM" id="Phobius"/>
    </source>
</evidence>
<keyword evidence="1" id="KW-0812">Transmembrane</keyword>
<dbReference type="EMBL" id="AZQP01000001">
    <property type="protein sequence ID" value="EYE89865.1"/>
    <property type="molecule type" value="Genomic_DNA"/>
</dbReference>
<gene>
    <name evidence="3" type="ORF">Q428_00270</name>
</gene>
<dbReference type="Gene3D" id="3.30.70.270">
    <property type="match status" value="1"/>
</dbReference>
<dbReference type="RefSeq" id="WP_035377092.1">
    <property type="nucleotide sequence ID" value="NZ_AZQP01000001.1"/>
</dbReference>
<name>A0A017S111_9CLOT</name>